<dbReference type="InterPro" id="IPR051633">
    <property type="entry name" value="AceTr"/>
</dbReference>
<dbReference type="NCBIfam" id="NF038013">
    <property type="entry name" value="AceTr_1"/>
    <property type="match status" value="1"/>
</dbReference>
<reference evidence="7" key="1">
    <citation type="submission" date="2020-05" db="EMBL/GenBank/DDBJ databases">
        <title>Phylogenomic resolution of chytrid fungi.</title>
        <authorList>
            <person name="Stajich J.E."/>
            <person name="Amses K."/>
            <person name="Simmons R."/>
            <person name="Seto K."/>
            <person name="Myers J."/>
            <person name="Bonds A."/>
            <person name="Quandt C.A."/>
            <person name="Barry K."/>
            <person name="Liu P."/>
            <person name="Grigoriev I."/>
            <person name="Longcore J.E."/>
            <person name="James T.Y."/>
        </authorList>
    </citation>
    <scope>NUCLEOTIDE SEQUENCE</scope>
    <source>
        <strain evidence="7">JEL0513</strain>
    </source>
</reference>
<feature type="transmembrane region" description="Helical" evidence="6">
    <location>
        <begin position="162"/>
        <end position="183"/>
    </location>
</feature>
<feature type="transmembrane region" description="Helical" evidence="6">
    <location>
        <begin position="73"/>
        <end position="93"/>
    </location>
</feature>
<proteinExistence type="inferred from homology"/>
<dbReference type="EMBL" id="JADGJH010001586">
    <property type="protein sequence ID" value="KAJ3111915.1"/>
    <property type="molecule type" value="Genomic_DNA"/>
</dbReference>
<feature type="transmembrane region" description="Helical" evidence="6">
    <location>
        <begin position="32"/>
        <end position="53"/>
    </location>
</feature>
<comment type="similarity">
    <text evidence="2">Belongs to the acetate uptake transporter (AceTr) (TC 2.A.96) family.</text>
</comment>
<evidence type="ECO:0000256" key="5">
    <source>
        <dbReference type="ARBA" id="ARBA00023136"/>
    </source>
</evidence>
<evidence type="ECO:0000256" key="4">
    <source>
        <dbReference type="ARBA" id="ARBA00022989"/>
    </source>
</evidence>
<sequence length="201" mass="21281">MSAIGNPGPLGLSAFALTTFVLSLYNIEVLSITNTAPVIGLAIFYGGAVQILAGQWEFAAGNTFGATAFTSYGGFWLSFAAIFIPGFNILGSYDTDTIAQLPDALGIYLTGWLIFTFILFIASFRSNVGTVALFGFLTITFLFLALSKFVTDADTSLHLQKAGGAFGVITAFIAWYNAAHVLITSDSSFVDLPNPSLKRGA</sequence>
<evidence type="ECO:0000256" key="6">
    <source>
        <dbReference type="SAM" id="Phobius"/>
    </source>
</evidence>
<evidence type="ECO:0000256" key="1">
    <source>
        <dbReference type="ARBA" id="ARBA00004141"/>
    </source>
</evidence>
<dbReference type="AlphaFoldDB" id="A0AAD5SXZ3"/>
<feature type="transmembrane region" description="Helical" evidence="6">
    <location>
        <begin position="6"/>
        <end position="25"/>
    </location>
</feature>
<dbReference type="PANTHER" id="PTHR31123:SF1">
    <property type="entry name" value="ACCUMULATION OF DYADS PROTEIN 2-RELATED"/>
    <property type="match status" value="1"/>
</dbReference>
<dbReference type="Proteomes" id="UP001211907">
    <property type="component" value="Unassembled WGS sequence"/>
</dbReference>
<keyword evidence="3 6" id="KW-0812">Transmembrane</keyword>
<keyword evidence="4 6" id="KW-1133">Transmembrane helix</keyword>
<name>A0AAD5SXZ3_9FUNG</name>
<feature type="transmembrane region" description="Helical" evidence="6">
    <location>
        <begin position="105"/>
        <end position="124"/>
    </location>
</feature>
<keyword evidence="5 6" id="KW-0472">Membrane</keyword>
<dbReference type="Pfam" id="PF01184">
    <property type="entry name" value="Gpr1_Fun34_YaaH"/>
    <property type="match status" value="1"/>
</dbReference>
<comment type="subcellular location">
    <subcellularLocation>
        <location evidence="1">Membrane</location>
        <topology evidence="1">Multi-pass membrane protein</topology>
    </subcellularLocation>
</comment>
<feature type="transmembrane region" description="Helical" evidence="6">
    <location>
        <begin position="130"/>
        <end position="150"/>
    </location>
</feature>
<protein>
    <submittedName>
        <fullName evidence="7">Uncharacterized protein</fullName>
    </submittedName>
</protein>
<dbReference type="GO" id="GO:0015123">
    <property type="term" value="F:acetate transmembrane transporter activity"/>
    <property type="evidence" value="ECO:0007669"/>
    <property type="project" value="TreeGrafter"/>
</dbReference>
<accession>A0AAD5SXZ3</accession>
<dbReference type="PANTHER" id="PTHR31123">
    <property type="entry name" value="ACCUMULATION OF DYADS PROTEIN 2-RELATED"/>
    <property type="match status" value="1"/>
</dbReference>
<evidence type="ECO:0000256" key="2">
    <source>
        <dbReference type="ARBA" id="ARBA00005587"/>
    </source>
</evidence>
<feature type="non-terminal residue" evidence="7">
    <location>
        <position position="201"/>
    </location>
</feature>
<evidence type="ECO:0000313" key="7">
    <source>
        <dbReference type="EMBL" id="KAJ3111915.1"/>
    </source>
</evidence>
<dbReference type="GO" id="GO:0005886">
    <property type="term" value="C:plasma membrane"/>
    <property type="evidence" value="ECO:0007669"/>
    <property type="project" value="TreeGrafter"/>
</dbReference>
<evidence type="ECO:0000313" key="8">
    <source>
        <dbReference type="Proteomes" id="UP001211907"/>
    </source>
</evidence>
<organism evidence="7 8">
    <name type="scientific">Physocladia obscura</name>
    <dbReference type="NCBI Taxonomy" id="109957"/>
    <lineage>
        <taxon>Eukaryota</taxon>
        <taxon>Fungi</taxon>
        <taxon>Fungi incertae sedis</taxon>
        <taxon>Chytridiomycota</taxon>
        <taxon>Chytridiomycota incertae sedis</taxon>
        <taxon>Chytridiomycetes</taxon>
        <taxon>Chytridiales</taxon>
        <taxon>Chytriomycetaceae</taxon>
        <taxon>Physocladia</taxon>
    </lineage>
</organism>
<evidence type="ECO:0000256" key="3">
    <source>
        <dbReference type="ARBA" id="ARBA00022692"/>
    </source>
</evidence>
<dbReference type="InterPro" id="IPR000791">
    <property type="entry name" value="Gpr1/Fun34/SatP-like"/>
</dbReference>
<keyword evidence="8" id="KW-1185">Reference proteome</keyword>
<gene>
    <name evidence="7" type="ORF">HK100_002506</name>
</gene>
<comment type="caution">
    <text evidence="7">The sequence shown here is derived from an EMBL/GenBank/DDBJ whole genome shotgun (WGS) entry which is preliminary data.</text>
</comment>